<organism evidence="3 4">
    <name type="scientific">Actinomyces oris</name>
    <dbReference type="NCBI Taxonomy" id="544580"/>
    <lineage>
        <taxon>Bacteria</taxon>
        <taxon>Bacillati</taxon>
        <taxon>Actinomycetota</taxon>
        <taxon>Actinomycetes</taxon>
        <taxon>Actinomycetales</taxon>
        <taxon>Actinomycetaceae</taxon>
        <taxon>Actinomyces</taxon>
    </lineage>
</organism>
<dbReference type="EMBL" id="MSKL01000006">
    <property type="protein sequence ID" value="OLO50781.1"/>
    <property type="molecule type" value="Genomic_DNA"/>
</dbReference>
<feature type="compositionally biased region" description="Polar residues" evidence="1">
    <location>
        <begin position="143"/>
        <end position="167"/>
    </location>
</feature>
<dbReference type="RefSeq" id="WP_075417391.1">
    <property type="nucleotide sequence ID" value="NZ_MSKL01000006.1"/>
</dbReference>
<keyword evidence="2" id="KW-0812">Transmembrane</keyword>
<reference evidence="3 4" key="1">
    <citation type="submission" date="2016-12" db="EMBL/GenBank/DDBJ databases">
        <title>Genomic comparison of strains in the 'Actinomyces naeslundii' group.</title>
        <authorList>
            <person name="Mughal S.R."/>
            <person name="Do T."/>
            <person name="Gilbert S.C."/>
            <person name="Witherden E.A."/>
            <person name="Didelot X."/>
            <person name="Beighton D."/>
        </authorList>
    </citation>
    <scope>NUCLEOTIDE SEQUENCE [LARGE SCALE GENOMIC DNA]</scope>
    <source>
        <strain evidence="3 4">P6N</strain>
    </source>
</reference>
<name>A0A1Q8VRR5_9ACTO</name>
<comment type="caution">
    <text evidence="3">The sequence shown here is derived from an EMBL/GenBank/DDBJ whole genome shotgun (WGS) entry which is preliminary data.</text>
</comment>
<feature type="compositionally biased region" description="Gly residues" evidence="1">
    <location>
        <begin position="209"/>
        <end position="221"/>
    </location>
</feature>
<evidence type="ECO:0000313" key="3">
    <source>
        <dbReference type="EMBL" id="OLO50781.1"/>
    </source>
</evidence>
<feature type="transmembrane region" description="Helical" evidence="2">
    <location>
        <begin position="64"/>
        <end position="81"/>
    </location>
</feature>
<keyword evidence="2" id="KW-0472">Membrane</keyword>
<protein>
    <submittedName>
        <fullName evidence="3">Uncharacterized protein</fullName>
    </submittedName>
</protein>
<feature type="compositionally biased region" description="Low complexity" evidence="1">
    <location>
        <begin position="168"/>
        <end position="197"/>
    </location>
</feature>
<feature type="transmembrane region" description="Helical" evidence="2">
    <location>
        <begin position="29"/>
        <end position="52"/>
    </location>
</feature>
<feature type="region of interest" description="Disordered" evidence="1">
    <location>
        <begin position="113"/>
        <end position="221"/>
    </location>
</feature>
<dbReference type="OrthoDB" id="9980837at2"/>
<evidence type="ECO:0000256" key="2">
    <source>
        <dbReference type="SAM" id="Phobius"/>
    </source>
</evidence>
<feature type="compositionally biased region" description="Low complexity" evidence="1">
    <location>
        <begin position="127"/>
        <end position="142"/>
    </location>
</feature>
<accession>A0A1Q8VRR5</accession>
<dbReference type="AlphaFoldDB" id="A0A1Q8VRR5"/>
<dbReference type="Proteomes" id="UP000186394">
    <property type="component" value="Unassembled WGS sequence"/>
</dbReference>
<sequence>MSTAHVPQNAGGTGDNESAEDEITIRTRLFYPLFGIAVIIGVILDVFILILLNTYVPGRARTPFWIFIIPIAILVFLVSFVDDVLAKRFPNLVPEELRRQLAAAEAAKAAGASQQQGYPQMPGNPVQAQAAPQYQPYPGTAPVQQSDGQPQYRQPTAQPMAPQSTGYGQVPGQQATQGAPQQAPHGQPQQPGQVPPTDQDPRIQRPHGHGGQPGQTGSVGY</sequence>
<keyword evidence="2" id="KW-1133">Transmembrane helix</keyword>
<evidence type="ECO:0000313" key="4">
    <source>
        <dbReference type="Proteomes" id="UP000186394"/>
    </source>
</evidence>
<gene>
    <name evidence="3" type="ORF">BKH28_02925</name>
</gene>
<evidence type="ECO:0000256" key="1">
    <source>
        <dbReference type="SAM" id="MobiDB-lite"/>
    </source>
</evidence>
<proteinExistence type="predicted"/>